<evidence type="ECO:0000259" key="4">
    <source>
        <dbReference type="Pfam" id="PF04586"/>
    </source>
</evidence>
<dbReference type="EMBL" id="CP104143">
    <property type="protein sequence ID" value="UWU16401.1"/>
    <property type="molecule type" value="Genomic_DNA"/>
</dbReference>
<dbReference type="RefSeq" id="WP_260308393.1">
    <property type="nucleotide sequence ID" value="NZ_CP104143.1"/>
</dbReference>
<keyword evidence="6" id="KW-1185">Reference proteome</keyword>
<sequence length="195" mass="21308">MRLAPYRHLTKGDKLMQTEKRLAAAPFSEITGRILTGYAVLWGVETRIGDFTEIFERGAFTQTLANRANLRDILLLVDHDSTQLLARQANSSLTITEDAKGLRVQASLPDTQLGNDTLKMAEAGLLGGLSVGFVAVKEEWTGNRRSVSQADLVEVSIIHAHAAVLPTADTLDVRKLQAGAEADLRARLYTYYLGA</sequence>
<dbReference type="GO" id="GO:0006508">
    <property type="term" value="P:proteolysis"/>
    <property type="evidence" value="ECO:0007669"/>
    <property type="project" value="UniProtKB-KW"/>
</dbReference>
<keyword evidence="1" id="KW-1188">Viral release from host cell</keyword>
<dbReference type="Pfam" id="PF04586">
    <property type="entry name" value="Peptidase_S78"/>
    <property type="match status" value="1"/>
</dbReference>
<protein>
    <submittedName>
        <fullName evidence="5">HK97 family phage prohead protease</fullName>
    </submittedName>
</protein>
<dbReference type="Proteomes" id="UP001060123">
    <property type="component" value="Chromosome"/>
</dbReference>
<dbReference type="InterPro" id="IPR006433">
    <property type="entry name" value="Prohead_protease"/>
</dbReference>
<reference evidence="5" key="1">
    <citation type="submission" date="2022-09" db="EMBL/GenBank/DDBJ databases">
        <title>Australian commercial rhizobial inoculants.</title>
        <authorList>
            <person name="Kohlmeier M.G."/>
            <person name="O'Hara G.W."/>
            <person name="Colombi E."/>
            <person name="Ramsay J.P."/>
            <person name="Terpolilli J."/>
        </authorList>
    </citation>
    <scope>NUCLEOTIDE SEQUENCE</scope>
    <source>
        <strain evidence="5">WSM1592</strain>
    </source>
</reference>
<evidence type="ECO:0000313" key="5">
    <source>
        <dbReference type="EMBL" id="UWU16401.1"/>
    </source>
</evidence>
<keyword evidence="2 5" id="KW-0645">Protease</keyword>
<evidence type="ECO:0000256" key="2">
    <source>
        <dbReference type="ARBA" id="ARBA00022670"/>
    </source>
</evidence>
<evidence type="ECO:0000313" key="6">
    <source>
        <dbReference type="Proteomes" id="UP001060123"/>
    </source>
</evidence>
<proteinExistence type="predicted"/>
<name>A0ABY5XQL8_RHISU</name>
<organism evidence="5 6">
    <name type="scientific">Rhizobium sullae</name>
    <name type="common">Rhizobium hedysari</name>
    <dbReference type="NCBI Taxonomy" id="50338"/>
    <lineage>
        <taxon>Bacteria</taxon>
        <taxon>Pseudomonadati</taxon>
        <taxon>Pseudomonadota</taxon>
        <taxon>Alphaproteobacteria</taxon>
        <taxon>Hyphomicrobiales</taxon>
        <taxon>Rhizobiaceae</taxon>
        <taxon>Rhizobium/Agrobacterium group</taxon>
        <taxon>Rhizobium</taxon>
    </lineage>
</organism>
<dbReference type="InterPro" id="IPR054613">
    <property type="entry name" value="Peptidase_S78_dom"/>
</dbReference>
<accession>A0ABY5XQL8</accession>
<evidence type="ECO:0000256" key="1">
    <source>
        <dbReference type="ARBA" id="ARBA00022612"/>
    </source>
</evidence>
<keyword evidence="3" id="KW-0378">Hydrolase</keyword>
<dbReference type="GO" id="GO:0008233">
    <property type="term" value="F:peptidase activity"/>
    <property type="evidence" value="ECO:0007669"/>
    <property type="project" value="UniProtKB-KW"/>
</dbReference>
<gene>
    <name evidence="5" type="ORF">N2599_08425</name>
</gene>
<feature type="domain" description="Prohead serine protease" evidence="4">
    <location>
        <begin position="33"/>
        <end position="162"/>
    </location>
</feature>
<dbReference type="NCBIfam" id="TIGR01543">
    <property type="entry name" value="proheadase_HK97"/>
    <property type="match status" value="1"/>
</dbReference>
<evidence type="ECO:0000256" key="3">
    <source>
        <dbReference type="ARBA" id="ARBA00022801"/>
    </source>
</evidence>